<dbReference type="Pfam" id="PF01075">
    <property type="entry name" value="Glyco_transf_9"/>
    <property type="match status" value="1"/>
</dbReference>
<dbReference type="KEGG" id="kfl:Kfla_0669"/>
<keyword evidence="1" id="KW-0328">Glycosyltransferase</keyword>
<dbReference type="GO" id="GO:0008713">
    <property type="term" value="F:ADP-heptose-lipopolysaccharide heptosyltransferase activity"/>
    <property type="evidence" value="ECO:0007669"/>
    <property type="project" value="TreeGrafter"/>
</dbReference>
<dbReference type="RefSeq" id="WP_012918346.1">
    <property type="nucleotide sequence ID" value="NC_013729.1"/>
</dbReference>
<accession>D2PXE2</accession>
<sequence>MSGAAVRGLVPGVERLAVLRANAIGDLVVSLPALAALRTAYPGAQLTLIGDEWHRDLLAQRPGPWDRVVVGPRYPGLRGEPFDAEPGPDYEAFLVQQIAESYDLVVQLHGGGRTSNQVVQALKPRLSVGARTPEAPELDRWVPYPPDRHETLRCLEIVDLVGASITSIQDLAPRLAVTGQDLDESFSASASEVDVVVHLGANDSRRRWPVSSFAVLIERLTELGREVVLIGGAADRELVAELPAGVLPGCRDLVGRLTLGGTLGLLSRARLFVGNDSGPRHLAAAVGVPTVGIFWGPNRQTFGPLVGPHRAVTAYRTDCPRCGVERMACAHPDSVVAGVTVEEVLTAVADLHTG</sequence>
<dbReference type="EMBL" id="CP001736">
    <property type="protein sequence ID" value="ADB29790.1"/>
    <property type="molecule type" value="Genomic_DNA"/>
</dbReference>
<dbReference type="STRING" id="479435.Kfla_0669"/>
<organism evidence="3 4">
    <name type="scientific">Kribbella flavida (strain DSM 17836 / JCM 10339 / NBRC 14399)</name>
    <dbReference type="NCBI Taxonomy" id="479435"/>
    <lineage>
        <taxon>Bacteria</taxon>
        <taxon>Bacillati</taxon>
        <taxon>Actinomycetota</taxon>
        <taxon>Actinomycetes</taxon>
        <taxon>Propionibacteriales</taxon>
        <taxon>Kribbellaceae</taxon>
        <taxon>Kribbella</taxon>
    </lineage>
</organism>
<keyword evidence="4" id="KW-1185">Reference proteome</keyword>
<reference evidence="3 4" key="2">
    <citation type="journal article" date="2010" name="Stand. Genomic Sci.">
        <title>Complete genome sequence of Kribbella flavida type strain (IFO 14399).</title>
        <authorList>
            <person name="Pukall R."/>
            <person name="Lapidus A."/>
            <person name="Glavina Del Rio T."/>
            <person name="Copeland A."/>
            <person name="Tice H."/>
            <person name="Cheng J.-F."/>
            <person name="Lucas S."/>
            <person name="Chen F."/>
            <person name="Nolan M."/>
            <person name="LaButti K."/>
            <person name="Pati A."/>
            <person name="Ivanova N."/>
            <person name="Mavrommatis K."/>
            <person name="Mikhailova N."/>
            <person name="Pitluck S."/>
            <person name="Bruce D."/>
            <person name="Goodwin L."/>
            <person name="Land M."/>
            <person name="Hauser L."/>
            <person name="Chang Y.-J."/>
            <person name="Jeffries C.D."/>
            <person name="Chen A."/>
            <person name="Palaniappan K."/>
            <person name="Chain P."/>
            <person name="Rohde M."/>
            <person name="Goeker M."/>
            <person name="Bristow J."/>
            <person name="Eisen J.A."/>
            <person name="Markowitz V."/>
            <person name="Hugenholtz P."/>
            <person name="Kyrpides N.C."/>
            <person name="Klenk H.-P."/>
            <person name="Brettin T."/>
        </authorList>
    </citation>
    <scope>NUCLEOTIDE SEQUENCE [LARGE SCALE GENOMIC DNA]</scope>
    <source>
        <strain evidence="4">DSM 17836 / JCM 10339 / NBRC 14399</strain>
    </source>
</reference>
<evidence type="ECO:0000256" key="1">
    <source>
        <dbReference type="ARBA" id="ARBA00022676"/>
    </source>
</evidence>
<dbReference type="OrthoDB" id="9807356at2"/>
<dbReference type="HOGENOM" id="CLU_038371_0_1_11"/>
<gene>
    <name evidence="3" type="ordered locus">Kfla_0669</name>
</gene>
<dbReference type="PANTHER" id="PTHR30160:SF1">
    <property type="entry name" value="LIPOPOLYSACCHARIDE 1,2-N-ACETYLGLUCOSAMINETRANSFERASE-RELATED"/>
    <property type="match status" value="1"/>
</dbReference>
<dbReference type="CDD" id="cd03789">
    <property type="entry name" value="GT9_LPS_heptosyltransferase"/>
    <property type="match status" value="1"/>
</dbReference>
<protein>
    <submittedName>
        <fullName evidence="3">Glycosyl transferase family 9</fullName>
    </submittedName>
</protein>
<dbReference type="InterPro" id="IPR051199">
    <property type="entry name" value="LPS_LOS_Heptosyltrfase"/>
</dbReference>
<dbReference type="Gene3D" id="3.40.50.2000">
    <property type="entry name" value="Glycogen Phosphorylase B"/>
    <property type="match status" value="2"/>
</dbReference>
<dbReference type="CAZy" id="GT9">
    <property type="family name" value="Glycosyltransferase Family 9"/>
</dbReference>
<dbReference type="PANTHER" id="PTHR30160">
    <property type="entry name" value="TETRAACYLDISACCHARIDE 4'-KINASE-RELATED"/>
    <property type="match status" value="1"/>
</dbReference>
<reference evidence="4" key="1">
    <citation type="submission" date="2009-09" db="EMBL/GenBank/DDBJ databases">
        <title>The complete genome of Kribbella flavida DSM 17836.</title>
        <authorList>
            <consortium name="US DOE Joint Genome Institute (JGI-PGF)"/>
            <person name="Lucas S."/>
            <person name="Copeland A."/>
            <person name="Lapidus A."/>
            <person name="Glavina del Rio T."/>
            <person name="Dalin E."/>
            <person name="Tice H."/>
            <person name="Bruce D."/>
            <person name="Goodwin L."/>
            <person name="Pitluck S."/>
            <person name="Kyrpides N."/>
            <person name="Mavromatis K."/>
            <person name="Ivanova N."/>
            <person name="Saunders E."/>
            <person name="Brettin T."/>
            <person name="Detter J.C."/>
            <person name="Han C."/>
            <person name="Larimer F."/>
            <person name="Land M."/>
            <person name="Hauser L."/>
            <person name="Markowitz V."/>
            <person name="Cheng J.-F."/>
            <person name="Hugenholtz P."/>
            <person name="Woyke T."/>
            <person name="Wu D."/>
            <person name="Pukall R."/>
            <person name="Klenk H.-P."/>
            <person name="Eisen J.A."/>
        </authorList>
    </citation>
    <scope>NUCLEOTIDE SEQUENCE [LARGE SCALE GENOMIC DNA]</scope>
    <source>
        <strain evidence="4">DSM 17836 / JCM 10339 / NBRC 14399</strain>
    </source>
</reference>
<keyword evidence="2 3" id="KW-0808">Transferase</keyword>
<dbReference type="InterPro" id="IPR002201">
    <property type="entry name" value="Glyco_trans_9"/>
</dbReference>
<dbReference type="GO" id="GO:0005829">
    <property type="term" value="C:cytosol"/>
    <property type="evidence" value="ECO:0007669"/>
    <property type="project" value="TreeGrafter"/>
</dbReference>
<dbReference type="Proteomes" id="UP000007967">
    <property type="component" value="Chromosome"/>
</dbReference>
<proteinExistence type="predicted"/>
<name>D2PXE2_KRIFD</name>
<dbReference type="GO" id="GO:0009244">
    <property type="term" value="P:lipopolysaccharide core region biosynthetic process"/>
    <property type="evidence" value="ECO:0007669"/>
    <property type="project" value="TreeGrafter"/>
</dbReference>
<dbReference type="eggNOG" id="COG0859">
    <property type="taxonomic scope" value="Bacteria"/>
</dbReference>
<dbReference type="AlphaFoldDB" id="D2PXE2"/>
<evidence type="ECO:0000313" key="3">
    <source>
        <dbReference type="EMBL" id="ADB29790.1"/>
    </source>
</evidence>
<evidence type="ECO:0000256" key="2">
    <source>
        <dbReference type="ARBA" id="ARBA00022679"/>
    </source>
</evidence>
<dbReference type="SUPFAM" id="SSF53756">
    <property type="entry name" value="UDP-Glycosyltransferase/glycogen phosphorylase"/>
    <property type="match status" value="1"/>
</dbReference>
<evidence type="ECO:0000313" key="4">
    <source>
        <dbReference type="Proteomes" id="UP000007967"/>
    </source>
</evidence>